<sequence length="170" mass="18143">ENIAKTSALPYESSPRVTSLDANEGSIQHKIHELMELCTSLNRQKSQMDAKIKAQDLEISRLKVRVKSLEDKNRRSVEPTQEDAPITGGIIKIGEELGADKSTELGSNDTKEMVNVLSSMEAVNILTSGGAAASVFPAKVLPTAGVPTISGSFSIVSAIFITPSVVTPYT</sequence>
<reference evidence="2" key="1">
    <citation type="journal article" date="2019" name="Sci. Rep.">
        <title>Draft genome of Tanacetum cinerariifolium, the natural source of mosquito coil.</title>
        <authorList>
            <person name="Yamashiro T."/>
            <person name="Shiraishi A."/>
            <person name="Satake H."/>
            <person name="Nakayama K."/>
        </authorList>
    </citation>
    <scope>NUCLEOTIDE SEQUENCE</scope>
</reference>
<comment type="caution">
    <text evidence="2">The sequence shown here is derived from an EMBL/GenBank/DDBJ whole genome shotgun (WGS) entry which is preliminary data.</text>
</comment>
<proteinExistence type="predicted"/>
<feature type="non-terminal residue" evidence="2">
    <location>
        <position position="170"/>
    </location>
</feature>
<evidence type="ECO:0000256" key="1">
    <source>
        <dbReference type="SAM" id="MobiDB-lite"/>
    </source>
</evidence>
<feature type="region of interest" description="Disordered" evidence="1">
    <location>
        <begin position="1"/>
        <end position="20"/>
    </location>
</feature>
<dbReference type="AlphaFoldDB" id="A0A699T0R4"/>
<dbReference type="SUPFAM" id="SSF90250">
    <property type="entry name" value="Troponin coil-coiled subunits"/>
    <property type="match status" value="1"/>
</dbReference>
<name>A0A699T0R4_TANCI</name>
<organism evidence="2">
    <name type="scientific">Tanacetum cinerariifolium</name>
    <name type="common">Dalmatian daisy</name>
    <name type="synonym">Chrysanthemum cinerariifolium</name>
    <dbReference type="NCBI Taxonomy" id="118510"/>
    <lineage>
        <taxon>Eukaryota</taxon>
        <taxon>Viridiplantae</taxon>
        <taxon>Streptophyta</taxon>
        <taxon>Embryophyta</taxon>
        <taxon>Tracheophyta</taxon>
        <taxon>Spermatophyta</taxon>
        <taxon>Magnoliopsida</taxon>
        <taxon>eudicotyledons</taxon>
        <taxon>Gunneridae</taxon>
        <taxon>Pentapetalae</taxon>
        <taxon>asterids</taxon>
        <taxon>campanulids</taxon>
        <taxon>Asterales</taxon>
        <taxon>Asteraceae</taxon>
        <taxon>Asteroideae</taxon>
        <taxon>Anthemideae</taxon>
        <taxon>Anthemidinae</taxon>
        <taxon>Tanacetum</taxon>
    </lineage>
</organism>
<feature type="non-terminal residue" evidence="2">
    <location>
        <position position="1"/>
    </location>
</feature>
<protein>
    <submittedName>
        <fullName evidence="2">Uncharacterized protein</fullName>
    </submittedName>
</protein>
<dbReference type="EMBL" id="BKCJ011205220">
    <property type="protein sequence ID" value="GFD03460.1"/>
    <property type="molecule type" value="Genomic_DNA"/>
</dbReference>
<evidence type="ECO:0000313" key="2">
    <source>
        <dbReference type="EMBL" id="GFD03460.1"/>
    </source>
</evidence>
<dbReference type="InterPro" id="IPR038077">
    <property type="entry name" value="Troponin_sf"/>
</dbReference>
<gene>
    <name evidence="2" type="ORF">Tci_875429</name>
</gene>
<accession>A0A699T0R4</accession>